<dbReference type="Pfam" id="PF09720">
    <property type="entry name" value="Unstab_antitox"/>
    <property type="match status" value="1"/>
</dbReference>
<name>A0A9D7IEG3_9RHOO</name>
<proteinExistence type="predicted"/>
<accession>A0A9D7IEG3</accession>
<dbReference type="AlphaFoldDB" id="A0A9D7IEG3"/>
<evidence type="ECO:0000313" key="1">
    <source>
        <dbReference type="EMBL" id="MBK7425135.1"/>
    </source>
</evidence>
<gene>
    <name evidence="1" type="ORF">IPJ48_19820</name>
</gene>
<sequence>MVNQLEILEAEALKLTAGERAAFAQILLASLDEDVEIEEAWAIETERRIADIESGSTQVIPIADALAQVRAALN</sequence>
<dbReference type="NCBIfam" id="TIGR02574">
    <property type="entry name" value="stabl_TIGR02574"/>
    <property type="match status" value="1"/>
</dbReference>
<protein>
    <submittedName>
        <fullName evidence="1">Addiction module protein</fullName>
    </submittedName>
</protein>
<organism evidence="1 2">
    <name type="scientific">Candidatus Propionivibrio dominans</name>
    <dbReference type="NCBI Taxonomy" id="2954373"/>
    <lineage>
        <taxon>Bacteria</taxon>
        <taxon>Pseudomonadati</taxon>
        <taxon>Pseudomonadota</taxon>
        <taxon>Betaproteobacteria</taxon>
        <taxon>Rhodocyclales</taxon>
        <taxon>Rhodocyclaceae</taxon>
        <taxon>Propionivibrio</taxon>
    </lineage>
</organism>
<dbReference type="InterPro" id="IPR013406">
    <property type="entry name" value="CHP02574_addiction_mod"/>
</dbReference>
<comment type="caution">
    <text evidence="1">The sequence shown here is derived from an EMBL/GenBank/DDBJ whole genome shotgun (WGS) entry which is preliminary data.</text>
</comment>
<evidence type="ECO:0000313" key="2">
    <source>
        <dbReference type="Proteomes" id="UP000886602"/>
    </source>
</evidence>
<dbReference type="EMBL" id="JADJNC010000063">
    <property type="protein sequence ID" value="MBK7425135.1"/>
    <property type="molecule type" value="Genomic_DNA"/>
</dbReference>
<dbReference type="Proteomes" id="UP000886602">
    <property type="component" value="Unassembled WGS sequence"/>
</dbReference>
<reference evidence="1" key="1">
    <citation type="submission" date="2020-10" db="EMBL/GenBank/DDBJ databases">
        <title>Connecting structure to function with the recovery of over 1000 high-quality activated sludge metagenome-assembled genomes encoding full-length rRNA genes using long-read sequencing.</title>
        <authorList>
            <person name="Singleton C.M."/>
            <person name="Petriglieri F."/>
            <person name="Kristensen J.M."/>
            <person name="Kirkegaard R.H."/>
            <person name="Michaelsen T.Y."/>
            <person name="Andersen M.H."/>
            <person name="Karst S.M."/>
            <person name="Dueholm M.S."/>
            <person name="Nielsen P.H."/>
            <person name="Albertsen M."/>
        </authorList>
    </citation>
    <scope>NUCLEOTIDE SEQUENCE</scope>
    <source>
        <strain evidence="1">EsbW_18-Q3-R4-48_MAXAC.044</strain>
    </source>
</reference>